<evidence type="ECO:0000313" key="1">
    <source>
        <dbReference type="Ensembl" id="ENSHHUP00000061252.1"/>
    </source>
</evidence>
<name>A0A4W5PCS4_9TELE</name>
<protein>
    <submittedName>
        <fullName evidence="1">Uncharacterized protein</fullName>
    </submittedName>
</protein>
<dbReference type="Ensembl" id="ENSHHUT00000063332.1">
    <property type="protein sequence ID" value="ENSHHUP00000061252.1"/>
    <property type="gene ID" value="ENSHHUG00000036238.1"/>
</dbReference>
<evidence type="ECO:0000313" key="2">
    <source>
        <dbReference type="Proteomes" id="UP000314982"/>
    </source>
</evidence>
<dbReference type="GeneTree" id="ENSGT01060000249975"/>
<keyword evidence="2" id="KW-1185">Reference proteome</keyword>
<dbReference type="AlphaFoldDB" id="A0A4W5PCS4"/>
<proteinExistence type="predicted"/>
<accession>A0A4W5PCS4</accession>
<sequence length="162" mass="18093">SGASPEYSKTELAGVPCKLFVTLIWTNYTIQSELFDPYVFILPTCANKSTGRFERAFVTLGGCLQRLELSNGLRMGLSETKDMAWILNLVTRQGATWANILESVGECLSFPTSGLMQMSFQQCHTLVYCYCLNRNKKQCLLVLSSVVECVWGGRRGDLRSRG</sequence>
<dbReference type="Proteomes" id="UP000314982">
    <property type="component" value="Unassembled WGS sequence"/>
</dbReference>
<dbReference type="STRING" id="62062.ENSHHUP00000061252"/>
<reference evidence="1" key="3">
    <citation type="submission" date="2025-09" db="UniProtKB">
        <authorList>
            <consortium name="Ensembl"/>
        </authorList>
    </citation>
    <scope>IDENTIFICATION</scope>
</reference>
<reference evidence="2" key="1">
    <citation type="submission" date="2018-06" db="EMBL/GenBank/DDBJ databases">
        <title>Genome assembly of Danube salmon.</title>
        <authorList>
            <person name="Macqueen D.J."/>
            <person name="Gundappa M.K."/>
        </authorList>
    </citation>
    <scope>NUCLEOTIDE SEQUENCE [LARGE SCALE GENOMIC DNA]</scope>
</reference>
<reference evidence="1" key="2">
    <citation type="submission" date="2025-08" db="UniProtKB">
        <authorList>
            <consortium name="Ensembl"/>
        </authorList>
    </citation>
    <scope>IDENTIFICATION</scope>
</reference>
<organism evidence="1 2">
    <name type="scientific">Hucho hucho</name>
    <name type="common">huchen</name>
    <dbReference type="NCBI Taxonomy" id="62062"/>
    <lineage>
        <taxon>Eukaryota</taxon>
        <taxon>Metazoa</taxon>
        <taxon>Chordata</taxon>
        <taxon>Craniata</taxon>
        <taxon>Vertebrata</taxon>
        <taxon>Euteleostomi</taxon>
        <taxon>Actinopterygii</taxon>
        <taxon>Neopterygii</taxon>
        <taxon>Teleostei</taxon>
        <taxon>Protacanthopterygii</taxon>
        <taxon>Salmoniformes</taxon>
        <taxon>Salmonidae</taxon>
        <taxon>Salmoninae</taxon>
        <taxon>Hucho</taxon>
    </lineage>
</organism>